<dbReference type="EMBL" id="SNRW01003180">
    <property type="protein sequence ID" value="KAA6390559.1"/>
    <property type="molecule type" value="Genomic_DNA"/>
</dbReference>
<organism evidence="1 2">
    <name type="scientific">Streblomastix strix</name>
    <dbReference type="NCBI Taxonomy" id="222440"/>
    <lineage>
        <taxon>Eukaryota</taxon>
        <taxon>Metamonada</taxon>
        <taxon>Preaxostyla</taxon>
        <taxon>Oxymonadida</taxon>
        <taxon>Streblomastigidae</taxon>
        <taxon>Streblomastix</taxon>
    </lineage>
</organism>
<comment type="caution">
    <text evidence="1">The sequence shown here is derived from an EMBL/GenBank/DDBJ whole genome shotgun (WGS) entry which is preliminary data.</text>
</comment>
<feature type="non-terminal residue" evidence="1">
    <location>
        <position position="119"/>
    </location>
</feature>
<reference evidence="1 2" key="1">
    <citation type="submission" date="2019-03" db="EMBL/GenBank/DDBJ databases">
        <title>Single cell metagenomics reveals metabolic interactions within the superorganism composed of flagellate Streblomastix strix and complex community of Bacteroidetes bacteria on its surface.</title>
        <authorList>
            <person name="Treitli S.C."/>
            <person name="Kolisko M."/>
            <person name="Husnik F."/>
            <person name="Keeling P."/>
            <person name="Hampl V."/>
        </authorList>
    </citation>
    <scope>NUCLEOTIDE SEQUENCE [LARGE SCALE GENOMIC DNA]</scope>
    <source>
        <strain evidence="1">ST1C</strain>
    </source>
</reference>
<evidence type="ECO:0000313" key="2">
    <source>
        <dbReference type="Proteomes" id="UP000324800"/>
    </source>
</evidence>
<gene>
    <name evidence="1" type="ORF">EZS28_013909</name>
</gene>
<accession>A0A5J4W845</accession>
<name>A0A5J4W845_9EUKA</name>
<protein>
    <submittedName>
        <fullName evidence="1">Uncharacterized protein</fullName>
    </submittedName>
</protein>
<proteinExistence type="predicted"/>
<dbReference type="Proteomes" id="UP000324800">
    <property type="component" value="Unassembled WGS sequence"/>
</dbReference>
<evidence type="ECO:0000313" key="1">
    <source>
        <dbReference type="EMBL" id="KAA6390559.1"/>
    </source>
</evidence>
<sequence>MASLMMYLVNRGEISLQLCAVYSINSLKISEEEIFDPMRLSISEFDRQPSSKPRQKEKFDDNISNISALQKAAITVRQVLQTIIQREVRNSEMYKFAICNARFKDKDDKEGYRKQFSFR</sequence>
<dbReference type="AlphaFoldDB" id="A0A5J4W845"/>